<accession>A0A938B3F0</accession>
<dbReference type="InterPro" id="IPR008538">
    <property type="entry name" value="Uma2"/>
</dbReference>
<feature type="compositionally biased region" description="Basic and acidic residues" evidence="1">
    <location>
        <begin position="231"/>
        <end position="278"/>
    </location>
</feature>
<sequence length="302" mass="35798">MSTDKLLVDAPWGPPKELFPMSREALPTMYDLPSEDPEEPGLPDEFHIYQPQLLRDTFCPPHYPPERFFTGTDMNLYYDVHHPMWHKRPDWFAVLGVSRFYEDHDLRLSYVLWQEQVSPYLIVELLSPGTETEDLGQTRRAEEEPPTKWEVYEQIVRVPYYIVFSRYTNRMRAFTLQRGLVYDELPMANQRLWLPEAGLGLGLWSGVYQGLERQWLRFYDAQEMWIPTPAEHERQRAEHERQRAEHAEQRAEHERQRAEHAEQRAEHAEQQAEHERQHAVQADQRATRLAAQLKALGIEPAD</sequence>
<keyword evidence="3" id="KW-0540">Nuclease</keyword>
<evidence type="ECO:0000313" key="4">
    <source>
        <dbReference type="Proteomes" id="UP000712673"/>
    </source>
</evidence>
<keyword evidence="3" id="KW-0255">Endonuclease</keyword>
<dbReference type="AlphaFoldDB" id="A0A938B3F0"/>
<keyword evidence="3" id="KW-0378">Hydrolase</keyword>
<gene>
    <name evidence="3" type="ORF">FJZ47_07770</name>
</gene>
<dbReference type="PANTHER" id="PTHR33352">
    <property type="entry name" value="SLR1095 PROTEIN"/>
    <property type="match status" value="1"/>
</dbReference>
<evidence type="ECO:0000313" key="3">
    <source>
        <dbReference type="EMBL" id="MBM3223680.1"/>
    </source>
</evidence>
<feature type="region of interest" description="Disordered" evidence="1">
    <location>
        <begin position="231"/>
        <end position="286"/>
    </location>
</feature>
<comment type="caution">
    <text evidence="3">The sequence shown here is derived from an EMBL/GenBank/DDBJ whole genome shotgun (WGS) entry which is preliminary data.</text>
</comment>
<dbReference type="EMBL" id="VGLS01000181">
    <property type="protein sequence ID" value="MBM3223680.1"/>
    <property type="molecule type" value="Genomic_DNA"/>
</dbReference>
<dbReference type="GO" id="GO:0004519">
    <property type="term" value="F:endonuclease activity"/>
    <property type="evidence" value="ECO:0007669"/>
    <property type="project" value="UniProtKB-KW"/>
</dbReference>
<evidence type="ECO:0000256" key="1">
    <source>
        <dbReference type="SAM" id="MobiDB-lite"/>
    </source>
</evidence>
<dbReference type="Proteomes" id="UP000712673">
    <property type="component" value="Unassembled WGS sequence"/>
</dbReference>
<proteinExistence type="predicted"/>
<protein>
    <submittedName>
        <fullName evidence="3">Uma2 family endonuclease</fullName>
    </submittedName>
</protein>
<name>A0A938B3F0_UNCTE</name>
<evidence type="ECO:0000259" key="2">
    <source>
        <dbReference type="Pfam" id="PF05685"/>
    </source>
</evidence>
<dbReference type="PANTHER" id="PTHR33352:SF3">
    <property type="entry name" value="SLR1612 PROTEIN"/>
    <property type="match status" value="1"/>
</dbReference>
<dbReference type="CDD" id="cd06260">
    <property type="entry name" value="DUF820-like"/>
    <property type="match status" value="1"/>
</dbReference>
<organism evidence="3 4">
    <name type="scientific">Tectimicrobiota bacterium</name>
    <dbReference type="NCBI Taxonomy" id="2528274"/>
    <lineage>
        <taxon>Bacteria</taxon>
        <taxon>Pseudomonadati</taxon>
        <taxon>Nitrospinota/Tectimicrobiota group</taxon>
        <taxon>Candidatus Tectimicrobiota</taxon>
    </lineage>
</organism>
<feature type="domain" description="Putative restriction endonuclease" evidence="2">
    <location>
        <begin position="51"/>
        <end position="204"/>
    </location>
</feature>
<dbReference type="Pfam" id="PF05685">
    <property type="entry name" value="Uma2"/>
    <property type="match status" value="1"/>
</dbReference>
<reference evidence="3" key="1">
    <citation type="submission" date="2019-03" db="EMBL/GenBank/DDBJ databases">
        <title>Lake Tanganyika Metagenome-Assembled Genomes (MAGs).</title>
        <authorList>
            <person name="Tran P."/>
        </authorList>
    </citation>
    <scope>NUCLEOTIDE SEQUENCE</scope>
    <source>
        <strain evidence="3">K_DeepCast_65m_m2_066</strain>
    </source>
</reference>